<evidence type="ECO:0000256" key="3">
    <source>
        <dbReference type="ARBA" id="ARBA00022676"/>
    </source>
</evidence>
<keyword evidence="4" id="KW-0808">Transferase</keyword>
<organism evidence="11">
    <name type="scientific">Mesocestoides corti</name>
    <name type="common">Flatworm</name>
    <dbReference type="NCBI Taxonomy" id="53468"/>
    <lineage>
        <taxon>Eukaryota</taxon>
        <taxon>Metazoa</taxon>
        <taxon>Spiralia</taxon>
        <taxon>Lophotrochozoa</taxon>
        <taxon>Platyhelminthes</taxon>
        <taxon>Cestoda</taxon>
        <taxon>Eucestoda</taxon>
        <taxon>Cyclophyllidea</taxon>
        <taxon>Mesocestoididae</taxon>
        <taxon>Mesocestoides</taxon>
    </lineage>
</organism>
<dbReference type="PANTHER" id="PTHR19297:SF191">
    <property type="entry name" value="PROTEIN XYLOSYLTRANSFERASE"/>
    <property type="match status" value="1"/>
</dbReference>
<keyword evidence="6" id="KW-0735">Signal-anchor</keyword>
<comment type="subcellular location">
    <subcellularLocation>
        <location evidence="1">Membrane</location>
        <topology evidence="1">Single-pass type II membrane protein</topology>
    </subcellularLocation>
</comment>
<dbReference type="Pfam" id="PF02485">
    <property type="entry name" value="Branch"/>
    <property type="match status" value="1"/>
</dbReference>
<evidence type="ECO:0000256" key="10">
    <source>
        <dbReference type="ARBA" id="ARBA00038150"/>
    </source>
</evidence>
<dbReference type="WBParaSite" id="MCU_012916-RA">
    <property type="protein sequence ID" value="MCU_012916-RA"/>
    <property type="gene ID" value="MCU_012916"/>
</dbReference>
<dbReference type="AlphaFoldDB" id="A0A5K3G1R4"/>
<comment type="similarity">
    <text evidence="10">Belongs to the glycosyltransferase 14 family.</text>
</comment>
<dbReference type="GO" id="GO:0008375">
    <property type="term" value="F:acetylglucosaminyltransferase activity"/>
    <property type="evidence" value="ECO:0007669"/>
    <property type="project" value="TreeGrafter"/>
</dbReference>
<reference evidence="11" key="1">
    <citation type="submission" date="2019-11" db="UniProtKB">
        <authorList>
            <consortium name="WormBaseParasite"/>
        </authorList>
    </citation>
    <scope>IDENTIFICATION</scope>
</reference>
<dbReference type="PANTHER" id="PTHR19297">
    <property type="entry name" value="GLYCOSYLTRANSFERASE 14 FAMILY MEMBER"/>
    <property type="match status" value="1"/>
</dbReference>
<keyword evidence="3" id="KW-0328">Glycosyltransferase</keyword>
<comment type="pathway">
    <text evidence="2">Protein modification; protein glycosylation.</text>
</comment>
<proteinExistence type="inferred from homology"/>
<accession>A0A5K3G1R4</accession>
<keyword evidence="8" id="KW-0472">Membrane</keyword>
<evidence type="ECO:0000256" key="8">
    <source>
        <dbReference type="ARBA" id="ARBA00023136"/>
    </source>
</evidence>
<evidence type="ECO:0000256" key="9">
    <source>
        <dbReference type="ARBA" id="ARBA00023180"/>
    </source>
</evidence>
<dbReference type="GO" id="GO:0016020">
    <property type="term" value="C:membrane"/>
    <property type="evidence" value="ECO:0007669"/>
    <property type="project" value="UniProtKB-SubCell"/>
</dbReference>
<keyword evidence="9" id="KW-0325">Glycoprotein</keyword>
<sequence length="232" mass="26449">MTFALSHHATWKYLINLVDQDFPLRTNMELVAALKALNGSNLVESYKLNKFTRWKNNKLLPQGASWYKGSMYGAYRREFLQEAVLGRAVSPLREAMLQPNNIMHPDELFFPTLAYNSQLRLSGACLYGPSPQSEVGCNFLGRFVILEGSNTSCSTKYVRDVCILGKDHVALLRSVPHMFANTFQADYQPEAYDELEQWYFQRVMAEIAAAPHDGNPFDPSIYAKRLCSRLHI</sequence>
<name>A0A5K3G1R4_MESCO</name>
<evidence type="ECO:0000256" key="6">
    <source>
        <dbReference type="ARBA" id="ARBA00022968"/>
    </source>
</evidence>
<dbReference type="InterPro" id="IPR003406">
    <property type="entry name" value="Glyco_trans_14"/>
</dbReference>
<keyword evidence="7" id="KW-1133">Transmembrane helix</keyword>
<evidence type="ECO:0000256" key="7">
    <source>
        <dbReference type="ARBA" id="ARBA00022989"/>
    </source>
</evidence>
<keyword evidence="5" id="KW-0812">Transmembrane</keyword>
<evidence type="ECO:0000256" key="2">
    <source>
        <dbReference type="ARBA" id="ARBA00004922"/>
    </source>
</evidence>
<evidence type="ECO:0000256" key="4">
    <source>
        <dbReference type="ARBA" id="ARBA00022679"/>
    </source>
</evidence>
<protein>
    <submittedName>
        <fullName evidence="11">YqaJ domain-containing protein</fullName>
    </submittedName>
</protein>
<evidence type="ECO:0000313" key="11">
    <source>
        <dbReference type="WBParaSite" id="MCU_012916-RA"/>
    </source>
</evidence>
<evidence type="ECO:0000256" key="1">
    <source>
        <dbReference type="ARBA" id="ARBA00004606"/>
    </source>
</evidence>
<evidence type="ECO:0000256" key="5">
    <source>
        <dbReference type="ARBA" id="ARBA00022692"/>
    </source>
</evidence>